<dbReference type="InterPro" id="IPR031549">
    <property type="entry name" value="ASH"/>
</dbReference>
<dbReference type="PANTHER" id="PTHR46127:SF1">
    <property type="entry name" value="CILIA- AND FLAGELLA-ASSOCIATED PROTEIN 65"/>
    <property type="match status" value="1"/>
</dbReference>
<comment type="subcellular location">
    <subcellularLocation>
        <location evidence="1">Cytoplasm</location>
    </subcellularLocation>
</comment>
<dbReference type="PANTHER" id="PTHR46127">
    <property type="entry name" value="CILIA- AND FLAGELLA-ASSOCIATED PROTEIN 65"/>
    <property type="match status" value="1"/>
</dbReference>
<keyword evidence="3" id="KW-0732">Signal</keyword>
<dbReference type="InterPro" id="IPR013783">
    <property type="entry name" value="Ig-like_fold"/>
</dbReference>
<evidence type="ECO:0000313" key="6">
    <source>
        <dbReference type="Proteomes" id="UP001207654"/>
    </source>
</evidence>
<dbReference type="PROSITE" id="PS51257">
    <property type="entry name" value="PROKAR_LIPOPROTEIN"/>
    <property type="match status" value="1"/>
</dbReference>
<sequence>MIRIRCVVWMCLGLLAACGSLVPEAPPAPATVTARLGGALQVSPAPLEFGTRKVGTANDLSVTVTNTDPIEDITVSSLQIVRDPNGSTGPFMLSSVPVTPLTLKAGASASLKVRFAPSGAGNFFGRLELTSDVTTSLSSVELSGTGTVDTPPFVLSPSLIDFGVRRPGSPSTQLQVTVRNTSSATVVITKVLSTQGAFSVVGPSTPFPIDTGATETLNLVFTPSSLEQFSGELIVENDKPLTAHVSLSGSGGQPSLAVVPDGGFLEFEVHAGVPSSLPVTLTNEGKLPLTVNSVGLTGHDAAFFSLALPTLPLTLNPSASTLVPVTFSPTTQRHYLAGMVVSSDDPKQPTLFMELVGYSVCSDLEFSPGLLDFGVQLQGTSSVARSLRITNGPWLPVTVSRLEIEGLGTSPFSLVPPPALPFTLPENQSKALSVTFTPTETGQAHARLVVTCDEPGAPKVVLDLSGTGISSVLSVSRPQLDFGTVVLPGFAAGQFTLTNISQESIQLDEPRLENQDPPAQFRANLETDVLGPGESISVDVFYEPGVSTAAYATLVFDTVVPKLPRAAQVGLRGQALDSLLEMEPVDALLDFGRVDVGKSSQSREVRITNRYSTPRQVSVRELTQDVFKVDASGLKAPIAPGQTATVGVTFAPKKAGLIEGELHLQASGDEEPLILTLKGDGRSIGLEGGSGCGSTGGGLAVPALLALLVLGSRRRARG</sequence>
<evidence type="ECO:0000259" key="4">
    <source>
        <dbReference type="Pfam" id="PF15780"/>
    </source>
</evidence>
<feature type="domain" description="Abnormal spindle-like microcephaly-associated protein ASH" evidence="4">
    <location>
        <begin position="586"/>
        <end position="665"/>
    </location>
</feature>
<dbReference type="Gene3D" id="2.60.40.10">
    <property type="entry name" value="Immunoglobulins"/>
    <property type="match status" value="6"/>
</dbReference>
<feature type="chain" id="PRO_5046507410" evidence="3">
    <location>
        <begin position="17"/>
        <end position="718"/>
    </location>
</feature>
<gene>
    <name evidence="5" type="ORF">OV287_11700</name>
</gene>
<protein>
    <submittedName>
        <fullName evidence="5">Choice-of-anchor D domain-containing protein</fullName>
    </submittedName>
</protein>
<name>A0ABT4A2F6_9BACT</name>
<evidence type="ECO:0000256" key="1">
    <source>
        <dbReference type="ARBA" id="ARBA00004496"/>
    </source>
</evidence>
<organism evidence="5 6">
    <name type="scientific">Archangium lansingense</name>
    <dbReference type="NCBI Taxonomy" id="2995310"/>
    <lineage>
        <taxon>Bacteria</taxon>
        <taxon>Pseudomonadati</taxon>
        <taxon>Myxococcota</taxon>
        <taxon>Myxococcia</taxon>
        <taxon>Myxococcales</taxon>
        <taxon>Cystobacterineae</taxon>
        <taxon>Archangiaceae</taxon>
        <taxon>Archangium</taxon>
    </lineage>
</organism>
<keyword evidence="6" id="KW-1185">Reference proteome</keyword>
<accession>A0ABT4A2F6</accession>
<evidence type="ECO:0000256" key="3">
    <source>
        <dbReference type="SAM" id="SignalP"/>
    </source>
</evidence>
<dbReference type="EMBL" id="JAPNKA010000001">
    <property type="protein sequence ID" value="MCY1075157.1"/>
    <property type="molecule type" value="Genomic_DNA"/>
</dbReference>
<proteinExistence type="predicted"/>
<dbReference type="Proteomes" id="UP001207654">
    <property type="component" value="Unassembled WGS sequence"/>
</dbReference>
<evidence type="ECO:0000313" key="5">
    <source>
        <dbReference type="EMBL" id="MCY1075157.1"/>
    </source>
</evidence>
<dbReference type="NCBIfam" id="NF012200">
    <property type="entry name" value="choice_anch_D"/>
    <property type="match status" value="6"/>
</dbReference>
<dbReference type="Pfam" id="PF15780">
    <property type="entry name" value="ASH"/>
    <property type="match status" value="1"/>
</dbReference>
<evidence type="ECO:0000256" key="2">
    <source>
        <dbReference type="ARBA" id="ARBA00022490"/>
    </source>
</evidence>
<reference evidence="5 6" key="1">
    <citation type="submission" date="2022-11" db="EMBL/GenBank/DDBJ databases">
        <title>Minimal conservation of predation-associated metabolite biosynthetic gene clusters underscores biosynthetic potential of Myxococcota including descriptions for ten novel species: Archangium lansinium sp. nov., Myxococcus landrumus sp. nov., Nannocystis bai.</title>
        <authorList>
            <person name="Ahearne A."/>
            <person name="Stevens C."/>
            <person name="Phillips K."/>
        </authorList>
    </citation>
    <scope>NUCLEOTIDE SEQUENCE [LARGE SCALE GENOMIC DNA]</scope>
    <source>
        <strain evidence="5 6">MIWBW</strain>
    </source>
</reference>
<feature type="signal peptide" evidence="3">
    <location>
        <begin position="1"/>
        <end position="16"/>
    </location>
</feature>
<comment type="caution">
    <text evidence="5">The sequence shown here is derived from an EMBL/GenBank/DDBJ whole genome shotgun (WGS) entry which is preliminary data.</text>
</comment>
<keyword evidence="2" id="KW-0963">Cytoplasm</keyword>
<dbReference type="RefSeq" id="WP_267534106.1">
    <property type="nucleotide sequence ID" value="NZ_JAPNKA010000001.1"/>
</dbReference>
<dbReference type="InterPro" id="IPR052614">
    <property type="entry name" value="CFAP65"/>
</dbReference>